<dbReference type="Gene3D" id="3.40.50.300">
    <property type="entry name" value="P-loop containing nucleotide triphosphate hydrolases"/>
    <property type="match status" value="1"/>
</dbReference>
<keyword evidence="2" id="KW-0547">Nucleotide-binding</keyword>
<dbReference type="InterPro" id="IPR003593">
    <property type="entry name" value="AAA+_ATPase"/>
</dbReference>
<reference evidence="5 6" key="1">
    <citation type="submission" date="2017-09" db="EMBL/GenBank/DDBJ databases">
        <title>Complete genome sequence of Verrucomicrobial strain HZ-65, isolated from freshwater.</title>
        <authorList>
            <person name="Choi A."/>
        </authorList>
    </citation>
    <scope>NUCLEOTIDE SEQUENCE [LARGE SCALE GENOMIC DNA]</scope>
    <source>
        <strain evidence="5 6">HZ-65</strain>
    </source>
</reference>
<dbReference type="PROSITE" id="PS50893">
    <property type="entry name" value="ABC_TRANSPORTER_2"/>
    <property type="match status" value="1"/>
</dbReference>
<evidence type="ECO:0000256" key="3">
    <source>
        <dbReference type="ARBA" id="ARBA00022840"/>
    </source>
</evidence>
<dbReference type="InterPro" id="IPR017911">
    <property type="entry name" value="MacB-like_ATP-bd"/>
</dbReference>
<dbReference type="KEGG" id="vbh:CMV30_09005"/>
<dbReference type="GO" id="GO:0005524">
    <property type="term" value="F:ATP binding"/>
    <property type="evidence" value="ECO:0007669"/>
    <property type="project" value="UniProtKB-KW"/>
</dbReference>
<accession>A0A290QL09</accession>
<dbReference type="Pfam" id="PF00005">
    <property type="entry name" value="ABC_tran"/>
    <property type="match status" value="1"/>
</dbReference>
<dbReference type="GO" id="GO:0022857">
    <property type="term" value="F:transmembrane transporter activity"/>
    <property type="evidence" value="ECO:0007669"/>
    <property type="project" value="TreeGrafter"/>
</dbReference>
<dbReference type="GO" id="GO:0005886">
    <property type="term" value="C:plasma membrane"/>
    <property type="evidence" value="ECO:0007669"/>
    <property type="project" value="TreeGrafter"/>
</dbReference>
<dbReference type="AlphaFoldDB" id="A0A290QL09"/>
<proteinExistence type="predicted"/>
<dbReference type="PANTHER" id="PTHR24220">
    <property type="entry name" value="IMPORT ATP-BINDING PROTEIN"/>
    <property type="match status" value="1"/>
</dbReference>
<keyword evidence="1" id="KW-0813">Transport</keyword>
<dbReference type="InterPro" id="IPR027417">
    <property type="entry name" value="P-loop_NTPase"/>
</dbReference>
<evidence type="ECO:0000313" key="6">
    <source>
        <dbReference type="Proteomes" id="UP000217265"/>
    </source>
</evidence>
<evidence type="ECO:0000256" key="2">
    <source>
        <dbReference type="ARBA" id="ARBA00022741"/>
    </source>
</evidence>
<gene>
    <name evidence="5" type="ORF">CMV30_09005</name>
</gene>
<evidence type="ECO:0000313" key="5">
    <source>
        <dbReference type="EMBL" id="ATC66068.1"/>
    </source>
</evidence>
<dbReference type="PANTHER" id="PTHR24220:SF659">
    <property type="entry name" value="TRANSPORTER, PUTATIVE-RELATED"/>
    <property type="match status" value="1"/>
</dbReference>
<name>A0A290QL09_9BACT</name>
<evidence type="ECO:0000259" key="4">
    <source>
        <dbReference type="PROSITE" id="PS50893"/>
    </source>
</evidence>
<dbReference type="InterPro" id="IPR003439">
    <property type="entry name" value="ABC_transporter-like_ATP-bd"/>
</dbReference>
<dbReference type="SUPFAM" id="SSF52540">
    <property type="entry name" value="P-loop containing nucleoside triphosphate hydrolases"/>
    <property type="match status" value="1"/>
</dbReference>
<evidence type="ECO:0000256" key="1">
    <source>
        <dbReference type="ARBA" id="ARBA00022448"/>
    </source>
</evidence>
<keyword evidence="3 5" id="KW-0067">ATP-binding</keyword>
<sequence length="228" mass="24179">MLAIHALKKSFVTPEGVRGAVVDVAEFALGAGEQVALRGESGSGKTTFLHLIAGILAADSGKIMVDGAEMTALGEAGRDKLRAGKIGYIFQTFNLLQGCTVLENVMLGMAFGPGGADRGRAKEILRRVGLEARMEHFPRQLSTGQQQRVAVARALVNRPKLVLADEPTGNLDRRNSAEALRLIRETCRESGAALLLVSHDEEVLAQFAGARDFAALNRAGGMIAEGSK</sequence>
<dbReference type="Proteomes" id="UP000217265">
    <property type="component" value="Chromosome"/>
</dbReference>
<dbReference type="RefSeq" id="WP_096057696.1">
    <property type="nucleotide sequence ID" value="NZ_CP023344.1"/>
</dbReference>
<feature type="domain" description="ABC transporter" evidence="4">
    <location>
        <begin position="2"/>
        <end position="228"/>
    </location>
</feature>
<dbReference type="CDD" id="cd03255">
    <property type="entry name" value="ABC_MJ0796_LolCDE_FtsE"/>
    <property type="match status" value="1"/>
</dbReference>
<protein>
    <submittedName>
        <fullName evidence="5">ABC transporter ATP-binding protein</fullName>
    </submittedName>
</protein>
<dbReference type="SMART" id="SM00382">
    <property type="entry name" value="AAA"/>
    <property type="match status" value="1"/>
</dbReference>
<dbReference type="InterPro" id="IPR015854">
    <property type="entry name" value="ABC_transpr_LolD-like"/>
</dbReference>
<dbReference type="OrthoDB" id="9772862at2"/>
<dbReference type="EMBL" id="CP023344">
    <property type="protein sequence ID" value="ATC66068.1"/>
    <property type="molecule type" value="Genomic_DNA"/>
</dbReference>
<keyword evidence="6" id="KW-1185">Reference proteome</keyword>
<organism evidence="5 6">
    <name type="scientific">Nibricoccus aquaticus</name>
    <dbReference type="NCBI Taxonomy" id="2576891"/>
    <lineage>
        <taxon>Bacteria</taxon>
        <taxon>Pseudomonadati</taxon>
        <taxon>Verrucomicrobiota</taxon>
        <taxon>Opitutia</taxon>
        <taxon>Opitutales</taxon>
        <taxon>Opitutaceae</taxon>
        <taxon>Nibricoccus</taxon>
    </lineage>
</organism>
<dbReference type="GO" id="GO:0016887">
    <property type="term" value="F:ATP hydrolysis activity"/>
    <property type="evidence" value="ECO:0007669"/>
    <property type="project" value="InterPro"/>
</dbReference>